<proteinExistence type="predicted"/>
<evidence type="ECO:0000256" key="1">
    <source>
        <dbReference type="SAM" id="MobiDB-lite"/>
    </source>
</evidence>
<feature type="region of interest" description="Disordered" evidence="1">
    <location>
        <begin position="97"/>
        <end position="123"/>
    </location>
</feature>
<keyword evidence="3" id="KW-1185">Reference proteome</keyword>
<accession>A0AAD5RCB5</accession>
<evidence type="ECO:0000313" key="3">
    <source>
        <dbReference type="Proteomes" id="UP001196413"/>
    </source>
</evidence>
<protein>
    <submittedName>
        <fullName evidence="2">Uncharacterized protein</fullName>
    </submittedName>
</protein>
<organism evidence="2 3">
    <name type="scientific">Parelaphostrongylus tenuis</name>
    <name type="common">Meningeal worm</name>
    <dbReference type="NCBI Taxonomy" id="148309"/>
    <lineage>
        <taxon>Eukaryota</taxon>
        <taxon>Metazoa</taxon>
        <taxon>Ecdysozoa</taxon>
        <taxon>Nematoda</taxon>
        <taxon>Chromadorea</taxon>
        <taxon>Rhabditida</taxon>
        <taxon>Rhabditina</taxon>
        <taxon>Rhabditomorpha</taxon>
        <taxon>Strongyloidea</taxon>
        <taxon>Metastrongylidae</taxon>
        <taxon>Parelaphostrongylus</taxon>
    </lineage>
</organism>
<dbReference type="AlphaFoldDB" id="A0AAD5RCB5"/>
<gene>
    <name evidence="2" type="ORF">KIN20_035874</name>
</gene>
<name>A0AAD5RCB5_PARTN</name>
<evidence type="ECO:0000313" key="2">
    <source>
        <dbReference type="EMBL" id="KAJ1373471.1"/>
    </source>
</evidence>
<sequence length="266" mass="29552">MSRRGRGIRLKENVPTVSARGTITAAFQRQTRRKDCPVCGQAVLLTLYRAHLDNCHLGSNDSDCEIVQILTAEESRALRAGPSIVIDGDGDSFVAENESASHRKHSQSKSGSSAEQQRSRRIEIQGRTIEEIEFIKIEEERTAGHECNPRDGSELVRTDVSNPVVPFKRARTMHCASPLLLSKSTSSSTGAEGCNLSSSEEVPISADELVRKIEDLLITPYTSTSSQMATFEDDGSRAEFKSAPYFVKFTLQIMRRVQPSIFYRIR</sequence>
<dbReference type="EMBL" id="JAHQIW010007294">
    <property type="protein sequence ID" value="KAJ1373471.1"/>
    <property type="molecule type" value="Genomic_DNA"/>
</dbReference>
<dbReference type="Proteomes" id="UP001196413">
    <property type="component" value="Unassembled WGS sequence"/>
</dbReference>
<comment type="caution">
    <text evidence="2">The sequence shown here is derived from an EMBL/GenBank/DDBJ whole genome shotgun (WGS) entry which is preliminary data.</text>
</comment>
<reference evidence="2" key="1">
    <citation type="submission" date="2021-06" db="EMBL/GenBank/DDBJ databases">
        <title>Parelaphostrongylus tenuis whole genome reference sequence.</title>
        <authorList>
            <person name="Garwood T.J."/>
            <person name="Larsen P.A."/>
            <person name="Fountain-Jones N.M."/>
            <person name="Garbe J.R."/>
            <person name="Macchietto M.G."/>
            <person name="Kania S.A."/>
            <person name="Gerhold R.W."/>
            <person name="Richards J.E."/>
            <person name="Wolf T.M."/>
        </authorList>
    </citation>
    <scope>NUCLEOTIDE SEQUENCE</scope>
    <source>
        <strain evidence="2">MNPRO001-30</strain>
        <tissue evidence="2">Meninges</tissue>
    </source>
</reference>